<sequence>MSHHRSKCVVITGASSGIGRASALAFADKGYQLVLTARRREALDELAADCRRRGAKVLVAPADVTDAAAVAQVAERAVAEFGSLDVWVNNAAVVAYGRTEETPVPVWHRVIEVNLFGYYHGVRAAVPWFREQGHGVLINVSSMLGKTPSPHQSAYVVSKQGIRALSDCVRQEVADLPGISVCTVLPGAIDTPIFRTGANVSGYQIQPAGPPIDARRVAGAIVRCARRPHRREVAVGAATRVGLAATRLVPGLTERVFGRLVERAHFLDEPAARTEGNVFTPSGDGGSVDGGWRHNGWQPPSPPGRRWLAGAAAATAVAAAGALAVRRLREGN</sequence>
<dbReference type="EMBL" id="CP070499">
    <property type="protein sequence ID" value="QSB16293.1"/>
    <property type="molecule type" value="Genomic_DNA"/>
</dbReference>
<dbReference type="Pfam" id="PF00106">
    <property type="entry name" value="adh_short"/>
    <property type="match status" value="1"/>
</dbReference>
<evidence type="ECO:0000313" key="5">
    <source>
        <dbReference type="EMBL" id="QSB16293.1"/>
    </source>
</evidence>
<dbReference type="Proteomes" id="UP000662857">
    <property type="component" value="Chromosome"/>
</dbReference>
<accession>A0A895YLV0</accession>
<dbReference type="Gene3D" id="3.40.50.720">
    <property type="entry name" value="NAD(P)-binding Rossmann-like Domain"/>
    <property type="match status" value="1"/>
</dbReference>
<dbReference type="SUPFAM" id="SSF51735">
    <property type="entry name" value="NAD(P)-binding Rossmann-fold domains"/>
    <property type="match status" value="1"/>
</dbReference>
<evidence type="ECO:0000256" key="1">
    <source>
        <dbReference type="ARBA" id="ARBA00006484"/>
    </source>
</evidence>
<name>A0A895YLV0_9ACTN</name>
<dbReference type="InterPro" id="IPR002347">
    <property type="entry name" value="SDR_fam"/>
</dbReference>
<dbReference type="PROSITE" id="PS00061">
    <property type="entry name" value="ADH_SHORT"/>
    <property type="match status" value="1"/>
</dbReference>
<dbReference type="PANTHER" id="PTHR44196:SF1">
    <property type="entry name" value="DEHYDROGENASE_REDUCTASE SDR FAMILY MEMBER 7B"/>
    <property type="match status" value="1"/>
</dbReference>
<dbReference type="PRINTS" id="PR00081">
    <property type="entry name" value="GDHRDH"/>
</dbReference>
<dbReference type="KEGG" id="nhy:JQS43_08375"/>
<comment type="similarity">
    <text evidence="1 3">Belongs to the short-chain dehydrogenases/reductases (SDR) family.</text>
</comment>
<dbReference type="InterPro" id="IPR036291">
    <property type="entry name" value="NAD(P)-bd_dom_sf"/>
</dbReference>
<reference evidence="5" key="1">
    <citation type="submission" date="2021-02" db="EMBL/GenBank/DDBJ databases">
        <title>Natrosporangium hydrolyticum gen. nov., sp. nov, a haloalkaliphilic actinobacterium from a soda solonchak soil.</title>
        <authorList>
            <person name="Sorokin D.Y."/>
            <person name="Khijniak T.V."/>
            <person name="Zakharycheva A.P."/>
            <person name="Boueva O.V."/>
            <person name="Ariskina E.V."/>
            <person name="Hahnke R.L."/>
            <person name="Bunk B."/>
            <person name="Sproer C."/>
            <person name="Schumann P."/>
            <person name="Evtushenko L.I."/>
            <person name="Kublanov I.V."/>
        </authorList>
    </citation>
    <scope>NUCLEOTIDE SEQUENCE</scope>
    <source>
        <strain evidence="5">DSM 106523</strain>
    </source>
</reference>
<dbReference type="GO" id="GO:0016491">
    <property type="term" value="F:oxidoreductase activity"/>
    <property type="evidence" value="ECO:0007669"/>
    <property type="project" value="UniProtKB-KW"/>
</dbReference>
<dbReference type="InterPro" id="IPR020904">
    <property type="entry name" value="Sc_DH/Rdtase_CS"/>
</dbReference>
<evidence type="ECO:0000256" key="2">
    <source>
        <dbReference type="ARBA" id="ARBA00023002"/>
    </source>
</evidence>
<evidence type="ECO:0000313" key="6">
    <source>
        <dbReference type="Proteomes" id="UP000662857"/>
    </source>
</evidence>
<feature type="region of interest" description="Disordered" evidence="4">
    <location>
        <begin position="275"/>
        <end position="304"/>
    </location>
</feature>
<dbReference type="AlphaFoldDB" id="A0A895YLV0"/>
<evidence type="ECO:0000256" key="3">
    <source>
        <dbReference type="RuleBase" id="RU000363"/>
    </source>
</evidence>
<dbReference type="PANTHER" id="PTHR44196">
    <property type="entry name" value="DEHYDROGENASE/REDUCTASE SDR FAMILY MEMBER 7B"/>
    <property type="match status" value="1"/>
</dbReference>
<dbReference type="PRINTS" id="PR00080">
    <property type="entry name" value="SDRFAMILY"/>
</dbReference>
<gene>
    <name evidence="5" type="ORF">JQS43_08375</name>
</gene>
<keyword evidence="2" id="KW-0560">Oxidoreductase</keyword>
<proteinExistence type="inferred from homology"/>
<evidence type="ECO:0000256" key="4">
    <source>
        <dbReference type="SAM" id="MobiDB-lite"/>
    </source>
</evidence>
<organism evidence="5 6">
    <name type="scientific">Natronosporangium hydrolyticum</name>
    <dbReference type="NCBI Taxonomy" id="2811111"/>
    <lineage>
        <taxon>Bacteria</taxon>
        <taxon>Bacillati</taxon>
        <taxon>Actinomycetota</taxon>
        <taxon>Actinomycetes</taxon>
        <taxon>Micromonosporales</taxon>
        <taxon>Micromonosporaceae</taxon>
        <taxon>Natronosporangium</taxon>
    </lineage>
</organism>
<dbReference type="RefSeq" id="WP_239678500.1">
    <property type="nucleotide sequence ID" value="NZ_CP070499.1"/>
</dbReference>
<dbReference type="GO" id="GO:0016020">
    <property type="term" value="C:membrane"/>
    <property type="evidence" value="ECO:0007669"/>
    <property type="project" value="TreeGrafter"/>
</dbReference>
<protein>
    <submittedName>
        <fullName evidence="5">SDR family NAD(P)-dependent oxidoreductase</fullName>
    </submittedName>
</protein>
<keyword evidence="6" id="KW-1185">Reference proteome</keyword>